<dbReference type="GO" id="GO:0016780">
    <property type="term" value="F:phosphotransferase activity, for other substituted phosphate groups"/>
    <property type="evidence" value="ECO:0007669"/>
    <property type="project" value="TreeGrafter"/>
</dbReference>
<dbReference type="GO" id="GO:0000271">
    <property type="term" value="P:polysaccharide biosynthetic process"/>
    <property type="evidence" value="ECO:0007669"/>
    <property type="project" value="UniProtKB-KW"/>
</dbReference>
<comment type="caution">
    <text evidence="5">The sequence shown here is derived from an EMBL/GenBank/DDBJ whole genome shotgun (WGS) entry which is preliminary data.</text>
</comment>
<dbReference type="InterPro" id="IPR003362">
    <property type="entry name" value="Bact_transf"/>
</dbReference>
<sequence>MIAQNLTLLAERSQAPGNWRVRVLRSFGRMRYQLLGGLLFGVICPILLRNQGLLGVLAPNDVNYQNSLLGTFVALILGFVILRKTTALPGSTAFMNVLPAFVISFGIVIAIFYGFRLNYSRYQFLASFLFMVSWFYFVMMMIARIQRPAFGMVAGGQSNQLPGISSIDVVELKSVADADRLAGLPIVADFRSGLSGDWERYLAEQAVRGRLVFNARHLIESLEGKVELEHLSENSLGQLSLDQIYRPAKRYVDALAAAIVLLVASPFLFAIGVAIRLDSTGPALFRQTRIGFRGEPFTVYKFRSMKVVAPEEENLTGDMTQSGDDRITRLGHILRKLRIDELPQLINVVRGEMSWIGPRPETLRLSRWYEQEIPFYRIRHAVRPGITGWAQVCQGHVTSVDDVREKLQYDLFYVKNFSVWFDVLIVIHTIRVMLTGKGAK</sequence>
<evidence type="ECO:0000256" key="1">
    <source>
        <dbReference type="ARBA" id="ARBA00006464"/>
    </source>
</evidence>
<dbReference type="PANTHER" id="PTHR30576">
    <property type="entry name" value="COLANIC BIOSYNTHESIS UDP-GLUCOSE LIPID CARRIER TRANSFERASE"/>
    <property type="match status" value="1"/>
</dbReference>
<organism evidence="5 6">
    <name type="scientific">Parvularcula marina</name>
    <dbReference type="NCBI Taxonomy" id="2292771"/>
    <lineage>
        <taxon>Bacteria</taxon>
        <taxon>Pseudomonadati</taxon>
        <taxon>Pseudomonadota</taxon>
        <taxon>Alphaproteobacteria</taxon>
        <taxon>Parvularculales</taxon>
        <taxon>Parvularculaceae</taxon>
        <taxon>Parvularcula</taxon>
    </lineage>
</organism>
<keyword evidence="3" id="KW-0472">Membrane</keyword>
<name>A0A371RGD9_9PROT</name>
<reference evidence="5 6" key="1">
    <citation type="submission" date="2018-08" db="EMBL/GenBank/DDBJ databases">
        <title>Parvularcula sp. SM1705, isolated from surface water of the South Sea China.</title>
        <authorList>
            <person name="Sun L."/>
        </authorList>
    </citation>
    <scope>NUCLEOTIDE SEQUENCE [LARGE SCALE GENOMIC DNA]</scope>
    <source>
        <strain evidence="5 6">SM1705</strain>
    </source>
</reference>
<keyword evidence="5" id="KW-0808">Transferase</keyword>
<keyword evidence="2" id="KW-0270">Exopolysaccharide synthesis</keyword>
<feature type="transmembrane region" description="Helical" evidence="3">
    <location>
        <begin position="94"/>
        <end position="115"/>
    </location>
</feature>
<feature type="transmembrane region" description="Helical" evidence="3">
    <location>
        <begin position="32"/>
        <end position="52"/>
    </location>
</feature>
<keyword evidence="3" id="KW-0812">Transmembrane</keyword>
<protein>
    <submittedName>
        <fullName evidence="5">Sugar transferase</fullName>
    </submittedName>
</protein>
<feature type="transmembrane region" description="Helical" evidence="3">
    <location>
        <begin position="254"/>
        <end position="275"/>
    </location>
</feature>
<dbReference type="PANTHER" id="PTHR30576:SF0">
    <property type="entry name" value="UNDECAPRENYL-PHOSPHATE N-ACETYLGALACTOSAMINYL 1-PHOSPHATE TRANSFERASE-RELATED"/>
    <property type="match status" value="1"/>
</dbReference>
<evidence type="ECO:0000313" key="5">
    <source>
        <dbReference type="EMBL" id="RFB04492.1"/>
    </source>
</evidence>
<accession>A0A371RGD9</accession>
<dbReference type="EMBL" id="QUQO01000001">
    <property type="protein sequence ID" value="RFB04492.1"/>
    <property type="molecule type" value="Genomic_DNA"/>
</dbReference>
<evidence type="ECO:0000313" key="6">
    <source>
        <dbReference type="Proteomes" id="UP000264589"/>
    </source>
</evidence>
<evidence type="ECO:0000259" key="4">
    <source>
        <dbReference type="Pfam" id="PF02397"/>
    </source>
</evidence>
<evidence type="ECO:0000256" key="3">
    <source>
        <dbReference type="SAM" id="Phobius"/>
    </source>
</evidence>
<dbReference type="Pfam" id="PF02397">
    <property type="entry name" value="Bac_transf"/>
    <property type="match status" value="1"/>
</dbReference>
<comment type="similarity">
    <text evidence="1">Belongs to the bacterial sugar transferase family.</text>
</comment>
<feature type="domain" description="Bacterial sugar transferase" evidence="4">
    <location>
        <begin position="249"/>
        <end position="434"/>
    </location>
</feature>
<proteinExistence type="inferred from homology"/>
<evidence type="ECO:0000256" key="2">
    <source>
        <dbReference type="ARBA" id="ARBA00023169"/>
    </source>
</evidence>
<gene>
    <name evidence="5" type="ORF">DX908_03835</name>
</gene>
<dbReference type="RefSeq" id="WP_116391125.1">
    <property type="nucleotide sequence ID" value="NZ_JBETIA010000001.1"/>
</dbReference>
<keyword evidence="6" id="KW-1185">Reference proteome</keyword>
<keyword evidence="3" id="KW-1133">Transmembrane helix</keyword>
<feature type="transmembrane region" description="Helical" evidence="3">
    <location>
        <begin position="64"/>
        <end position="82"/>
    </location>
</feature>
<dbReference type="Proteomes" id="UP000264589">
    <property type="component" value="Unassembled WGS sequence"/>
</dbReference>
<feature type="transmembrane region" description="Helical" evidence="3">
    <location>
        <begin position="121"/>
        <end position="142"/>
    </location>
</feature>
<dbReference type="OrthoDB" id="9808602at2"/>
<dbReference type="AlphaFoldDB" id="A0A371RGD9"/>
<dbReference type="InParanoid" id="A0A371RGD9"/>